<dbReference type="RefSeq" id="WP_005645038.1">
    <property type="nucleotide sequence ID" value="NZ_CP072229.1"/>
</dbReference>
<dbReference type="Proteomes" id="UP000283732">
    <property type="component" value="Unassembled WGS sequence"/>
</dbReference>
<reference evidence="1 8" key="2">
    <citation type="journal article" date="2019" name="Nat. Med.">
        <title>A library of human gut bacterial isolates paired with longitudinal multiomics data enables mechanistic microbiome research.</title>
        <authorList>
            <person name="Poyet M."/>
            <person name="Groussin M."/>
            <person name="Gibbons S.M."/>
            <person name="Avila-Pacheco J."/>
            <person name="Jiang X."/>
            <person name="Kearney S.M."/>
            <person name="Perrotta A.R."/>
            <person name="Berdy B."/>
            <person name="Zhao S."/>
            <person name="Lieberman T.D."/>
            <person name="Swanson P.K."/>
            <person name="Smith M."/>
            <person name="Roesemann S."/>
            <person name="Alexander J.E."/>
            <person name="Rich S.A."/>
            <person name="Livny J."/>
            <person name="Vlamakis H."/>
            <person name="Clish C."/>
            <person name="Bullock K."/>
            <person name="Deik A."/>
            <person name="Scott J."/>
            <person name="Pierce K.A."/>
            <person name="Xavier R.J."/>
            <person name="Alm E.J."/>
        </authorList>
    </citation>
    <scope>NUCLEOTIDE SEQUENCE [LARGE SCALE GENOMIC DNA]</scope>
    <source>
        <strain evidence="1 8">BIOML-A25</strain>
    </source>
</reference>
<dbReference type="Proteomes" id="UP000261088">
    <property type="component" value="Unassembled WGS sequence"/>
</dbReference>
<evidence type="ECO:0000313" key="7">
    <source>
        <dbReference type="Proteomes" id="UP000285173"/>
    </source>
</evidence>
<evidence type="ECO:0000313" key="4">
    <source>
        <dbReference type="EMBL" id="RHH80207.1"/>
    </source>
</evidence>
<reference evidence="5 6" key="1">
    <citation type="submission" date="2018-08" db="EMBL/GenBank/DDBJ databases">
        <title>A genome reference for cultivated species of the human gut microbiota.</title>
        <authorList>
            <person name="Zou Y."/>
            <person name="Xue W."/>
            <person name="Luo G."/>
        </authorList>
    </citation>
    <scope>NUCLEOTIDE SEQUENCE [LARGE SCALE GENOMIC DNA]</scope>
    <source>
        <strain evidence="4 6">AM16-50</strain>
        <strain evidence="3 7">AM50-15</strain>
        <strain evidence="2 5">OM05-11AA</strain>
    </source>
</reference>
<evidence type="ECO:0000313" key="3">
    <source>
        <dbReference type="EMBL" id="RGZ47317.1"/>
    </source>
</evidence>
<gene>
    <name evidence="4" type="ORF">DW191_03545</name>
    <name evidence="3" type="ORF">DW986_10880</name>
    <name evidence="2" type="ORF">DXB61_04430</name>
    <name evidence="1" type="ORF">GMD66_01830</name>
</gene>
<evidence type="ECO:0000313" key="5">
    <source>
        <dbReference type="Proteomes" id="UP000261088"/>
    </source>
</evidence>
<protein>
    <submittedName>
        <fullName evidence="3">Uncharacterized protein</fullName>
    </submittedName>
</protein>
<evidence type="ECO:0000313" key="6">
    <source>
        <dbReference type="Proteomes" id="UP000283732"/>
    </source>
</evidence>
<accession>A0A3R5X506</accession>
<dbReference type="Proteomes" id="UP000285173">
    <property type="component" value="Unassembled WGS sequence"/>
</dbReference>
<dbReference type="EMBL" id="QRKC01000001">
    <property type="protein sequence ID" value="RHH80207.1"/>
    <property type="molecule type" value="Genomic_DNA"/>
</dbReference>
<sequence>MLSLILGLCEKRQANDALSKRDYAALRKAGKRFEEITGLGLIFGFERIEVNASYDLIRLWKAIRNLPEFGHAGSGIHRLFAQMMKVFRLNKISRSSAHNYYNRKEDE</sequence>
<organism evidence="3 7">
    <name type="scientific">Parabacteroides merdae</name>
    <dbReference type="NCBI Taxonomy" id="46503"/>
    <lineage>
        <taxon>Bacteria</taxon>
        <taxon>Pseudomonadati</taxon>
        <taxon>Bacteroidota</taxon>
        <taxon>Bacteroidia</taxon>
        <taxon>Bacteroidales</taxon>
        <taxon>Tannerellaceae</taxon>
        <taxon>Parabacteroides</taxon>
    </lineage>
</organism>
<dbReference type="EMBL" id="WNCR01000001">
    <property type="protein sequence ID" value="MTU27975.1"/>
    <property type="molecule type" value="Genomic_DNA"/>
</dbReference>
<dbReference type="AlphaFoldDB" id="A0A3R5X506"/>
<evidence type="ECO:0000313" key="8">
    <source>
        <dbReference type="Proteomes" id="UP000437446"/>
    </source>
</evidence>
<dbReference type="Proteomes" id="UP000437446">
    <property type="component" value="Unassembled WGS sequence"/>
</dbReference>
<dbReference type="EMBL" id="QSUP01000003">
    <property type="protein sequence ID" value="RGN53408.1"/>
    <property type="molecule type" value="Genomic_DNA"/>
</dbReference>
<name>A0A3R5X506_9BACT</name>
<evidence type="ECO:0000313" key="2">
    <source>
        <dbReference type="EMBL" id="RGN53408.1"/>
    </source>
</evidence>
<evidence type="ECO:0000313" key="1">
    <source>
        <dbReference type="EMBL" id="MTU27975.1"/>
    </source>
</evidence>
<dbReference type="EMBL" id="QSEF01000014">
    <property type="protein sequence ID" value="RGZ47317.1"/>
    <property type="molecule type" value="Genomic_DNA"/>
</dbReference>
<proteinExistence type="predicted"/>
<comment type="caution">
    <text evidence="3">The sequence shown here is derived from an EMBL/GenBank/DDBJ whole genome shotgun (WGS) entry which is preliminary data.</text>
</comment>